<proteinExistence type="predicted"/>
<dbReference type="HOGENOM" id="CLU_174795_2_0_6"/>
<dbReference type="Proteomes" id="UP000002157">
    <property type="component" value="Chromosome"/>
</dbReference>
<dbReference type="EMBL" id="CP000926">
    <property type="protein sequence ID" value="ABY97531.1"/>
    <property type="molecule type" value="Genomic_DNA"/>
</dbReference>
<dbReference type="RefSeq" id="WP_012271294.1">
    <property type="nucleotide sequence ID" value="NC_010322.1"/>
</dbReference>
<sequence length="68" mass="7627">MPKKRDVLLPDHPAYTNAVEALRLYHEAQRDGASAIEVERLRQIAESLFQAVTDYQLRALGKPGGTIH</sequence>
<gene>
    <name evidence="1" type="ordered locus">PputGB1_1626</name>
</gene>
<organism evidence="1 2">
    <name type="scientific">Pseudomonas putida (strain GB-1)</name>
    <dbReference type="NCBI Taxonomy" id="76869"/>
    <lineage>
        <taxon>Bacteria</taxon>
        <taxon>Pseudomonadati</taxon>
        <taxon>Pseudomonadota</taxon>
        <taxon>Gammaproteobacteria</taxon>
        <taxon>Pseudomonadales</taxon>
        <taxon>Pseudomonadaceae</taxon>
        <taxon>Pseudomonas</taxon>
    </lineage>
</organism>
<name>B0KGB0_PSEPG</name>
<protein>
    <submittedName>
        <fullName evidence="1">Uncharacterized protein</fullName>
    </submittedName>
</protein>
<dbReference type="AlphaFoldDB" id="B0KGB0"/>
<accession>B0KGB0</accession>
<evidence type="ECO:0000313" key="1">
    <source>
        <dbReference type="EMBL" id="ABY97531.1"/>
    </source>
</evidence>
<evidence type="ECO:0000313" key="2">
    <source>
        <dbReference type="Proteomes" id="UP000002157"/>
    </source>
</evidence>
<reference evidence="1 2" key="1">
    <citation type="submission" date="2008-01" db="EMBL/GenBank/DDBJ databases">
        <title>Complete sequence of Pseudomonas putida GB-1.</title>
        <authorList>
            <consortium name="US DOE Joint Genome Institute"/>
            <person name="Copeland A."/>
            <person name="Lucas S."/>
            <person name="Lapidus A."/>
            <person name="Barry K."/>
            <person name="Glavina del Rio T."/>
            <person name="Dalin E."/>
            <person name="Tice H."/>
            <person name="Pitluck S."/>
            <person name="Bruce D."/>
            <person name="Goodwin L."/>
            <person name="Chertkov O."/>
            <person name="Brettin T."/>
            <person name="Detter J.C."/>
            <person name="Han C."/>
            <person name="Kuske C.R."/>
            <person name="Schmutz J."/>
            <person name="Larimer F."/>
            <person name="Land M."/>
            <person name="Hauser L."/>
            <person name="Kyrpides N."/>
            <person name="Kim E."/>
            <person name="McCarthy J.K."/>
            <person name="Richardson P."/>
        </authorList>
    </citation>
    <scope>NUCLEOTIDE SEQUENCE [LARGE SCALE GENOMIC DNA]</scope>
    <source>
        <strain evidence="1 2">GB-1</strain>
    </source>
</reference>
<dbReference type="KEGG" id="ppg:PputGB1_1626"/>